<evidence type="ECO:0000259" key="3">
    <source>
        <dbReference type="Pfam" id="PF19305"/>
    </source>
</evidence>
<dbReference type="InterPro" id="IPR045337">
    <property type="entry name" value="MmgE_PrpD_C"/>
</dbReference>
<dbReference type="OrthoDB" id="9797528at2"/>
<dbReference type="Gene3D" id="1.10.4100.10">
    <property type="entry name" value="2-methylcitrate dehydratase PrpD"/>
    <property type="match status" value="1"/>
</dbReference>
<evidence type="ECO:0000313" key="4">
    <source>
        <dbReference type="EMBL" id="TKC78816.1"/>
    </source>
</evidence>
<dbReference type="SUPFAM" id="SSF103378">
    <property type="entry name" value="2-methylcitrate dehydratase PrpD"/>
    <property type="match status" value="1"/>
</dbReference>
<accession>A0A4U1HJN4</accession>
<dbReference type="Gene3D" id="3.30.1330.120">
    <property type="entry name" value="2-methylcitrate dehydratase PrpD"/>
    <property type="match status" value="1"/>
</dbReference>
<dbReference type="GO" id="GO:0016829">
    <property type="term" value="F:lyase activity"/>
    <property type="evidence" value="ECO:0007669"/>
    <property type="project" value="InterPro"/>
</dbReference>
<dbReference type="EMBL" id="SWJE01000027">
    <property type="protein sequence ID" value="TKC78816.1"/>
    <property type="molecule type" value="Genomic_DNA"/>
</dbReference>
<dbReference type="InterPro" id="IPR042183">
    <property type="entry name" value="MmgE/PrpD_sf_1"/>
</dbReference>
<dbReference type="InterPro" id="IPR005656">
    <property type="entry name" value="MmgE_PrpD"/>
</dbReference>
<dbReference type="Proteomes" id="UP000305539">
    <property type="component" value="Unassembled WGS sequence"/>
</dbReference>
<dbReference type="InterPro" id="IPR036148">
    <property type="entry name" value="MmgE/PrpD_sf"/>
</dbReference>
<keyword evidence="5" id="KW-1185">Reference proteome</keyword>
<dbReference type="InterPro" id="IPR042188">
    <property type="entry name" value="MmgE/PrpD_sf_2"/>
</dbReference>
<dbReference type="AlphaFoldDB" id="A0A4U1HJN4"/>
<dbReference type="InterPro" id="IPR045336">
    <property type="entry name" value="MmgE_PrpD_N"/>
</dbReference>
<evidence type="ECO:0000313" key="5">
    <source>
        <dbReference type="Proteomes" id="UP000305539"/>
    </source>
</evidence>
<comment type="similarity">
    <text evidence="1">Belongs to the PrpD family.</text>
</comment>
<dbReference type="Pfam" id="PF03972">
    <property type="entry name" value="MmgE_PrpD_N"/>
    <property type="match status" value="1"/>
</dbReference>
<feature type="domain" description="MmgE/PrpD C-terminal" evidence="3">
    <location>
        <begin position="272"/>
        <end position="423"/>
    </location>
</feature>
<comment type="caution">
    <text evidence="4">The sequence shown here is derived from an EMBL/GenBank/DDBJ whole genome shotgun (WGS) entry which is preliminary data.</text>
</comment>
<reference evidence="4 5" key="1">
    <citation type="submission" date="2019-04" db="EMBL/GenBank/DDBJ databases">
        <title>Trinickia sp. 7GSK02, isolated from subtropical forest soil.</title>
        <authorList>
            <person name="Gao Z.-H."/>
            <person name="Qiu L.-H."/>
        </authorList>
    </citation>
    <scope>NUCLEOTIDE SEQUENCE [LARGE SCALE GENOMIC DNA]</scope>
    <source>
        <strain evidence="4 5">7GSK02</strain>
    </source>
</reference>
<organism evidence="4 5">
    <name type="scientific">Trinickia terrae</name>
    <dbReference type="NCBI Taxonomy" id="2571161"/>
    <lineage>
        <taxon>Bacteria</taxon>
        <taxon>Pseudomonadati</taxon>
        <taxon>Pseudomonadota</taxon>
        <taxon>Betaproteobacteria</taxon>
        <taxon>Burkholderiales</taxon>
        <taxon>Burkholderiaceae</taxon>
        <taxon>Trinickia</taxon>
    </lineage>
</organism>
<proteinExistence type="inferred from homology"/>
<protein>
    <submittedName>
        <fullName evidence="4">MmgE/PrpD family protein</fullName>
    </submittedName>
</protein>
<gene>
    <name evidence="4" type="ORF">FAZ69_31680</name>
</gene>
<dbReference type="Pfam" id="PF19305">
    <property type="entry name" value="MmgE_PrpD_C"/>
    <property type="match status" value="1"/>
</dbReference>
<dbReference type="PANTHER" id="PTHR16943">
    <property type="entry name" value="2-METHYLCITRATE DEHYDRATASE-RELATED"/>
    <property type="match status" value="1"/>
</dbReference>
<name>A0A4U1HJN4_9BURK</name>
<evidence type="ECO:0000256" key="1">
    <source>
        <dbReference type="ARBA" id="ARBA00006174"/>
    </source>
</evidence>
<sequence>MLAKFAYSFDPSTVNDEHLRTCARAITDTYAVCMAGANELAAVRMRKYIYGLALGAGGEQQLGYGAARLWGRGIATTVECAALLNGTSAHVLDFDDASSSMGGHPSVALLPALIALAEWRDISGLRLASSYVVGYEIASKLGSALSKAHYDRGWHMTSSIGTIAAAAACAHLLELEFDQTVSAIGLAVSQAAGTRQNFGFDAKSFQAGQCGAAALRATLLAEQGFTASPLAMDGEAGYTSLYSKSEDISQAMLTLNTAPLEIDRAGVEIKKYPACYAVHRPLDGLFQVKREFGIRLDDVESIYIKTSYGTLSPLLRRLPENGVEGKFSMEYVIAAALEDNEIRLSTFTDEAVRRPRLRKVMASVKSIESPGEITPRWAEISVHMKDGRQLSQRIDALRGDASNPLSDDDLLAKVSDCLAWAGSPIEAAKLYRGAKLIRTGSVREVLNAIESTQVLPERGIR</sequence>
<evidence type="ECO:0000259" key="2">
    <source>
        <dbReference type="Pfam" id="PF03972"/>
    </source>
</evidence>
<feature type="domain" description="MmgE/PrpD N-terminal" evidence="2">
    <location>
        <begin position="2"/>
        <end position="249"/>
    </location>
</feature>
<dbReference type="PANTHER" id="PTHR16943:SF8">
    <property type="entry name" value="2-METHYLCITRATE DEHYDRATASE"/>
    <property type="match status" value="1"/>
</dbReference>
<dbReference type="RefSeq" id="WP_136899206.1">
    <property type="nucleotide sequence ID" value="NZ_SWJE01000027.1"/>
</dbReference>